<evidence type="ECO:0000313" key="3">
    <source>
        <dbReference type="Proteomes" id="UP001596050"/>
    </source>
</evidence>
<evidence type="ECO:0000313" key="2">
    <source>
        <dbReference type="EMBL" id="MFC5460154.1"/>
    </source>
</evidence>
<keyword evidence="1" id="KW-0472">Membrane</keyword>
<protein>
    <submittedName>
        <fullName evidence="2">OpgC domain-containing protein</fullName>
    </submittedName>
</protein>
<dbReference type="RefSeq" id="WP_379782729.1">
    <property type="nucleotide sequence ID" value="NZ_JBHSMU010000009.1"/>
</dbReference>
<evidence type="ECO:0000256" key="1">
    <source>
        <dbReference type="SAM" id="Phobius"/>
    </source>
</evidence>
<feature type="transmembrane region" description="Helical" evidence="1">
    <location>
        <begin position="114"/>
        <end position="134"/>
    </location>
</feature>
<reference evidence="3" key="1">
    <citation type="journal article" date="2019" name="Int. J. Syst. Evol. Microbiol.">
        <title>The Global Catalogue of Microorganisms (GCM) 10K type strain sequencing project: providing services to taxonomists for standard genome sequencing and annotation.</title>
        <authorList>
            <consortium name="The Broad Institute Genomics Platform"/>
            <consortium name="The Broad Institute Genome Sequencing Center for Infectious Disease"/>
            <person name="Wu L."/>
            <person name="Ma J."/>
        </authorList>
    </citation>
    <scope>NUCLEOTIDE SEQUENCE [LARGE SCALE GENOMIC DNA]</scope>
    <source>
        <strain evidence="3">KACC 12649</strain>
    </source>
</reference>
<proteinExistence type="predicted"/>
<gene>
    <name evidence="2" type="primary">opgC</name>
    <name evidence="2" type="ORF">ACFPN5_10065</name>
</gene>
<sequence length="364" mass="39755">MTTRDIRLDSLRGFLLVIMTFNHLDGDISLLTAEPFGFVSAAEGFVLLSAYTAAVTSKKGAVPLAAMFATGLRRAWRIYKYHAALLLILALLALAVPAYAGYWSTTFLTADGSLARTVVAGLALAHQPTYFDILPMYVLFSLLTPFVLRLLQGGGGAVVLLASAGFWMFGQSVHPVADLETTVGWATKAGMFNLLSWQALWVAGLTIGFVHVHRGVNPVLRRPAVLLGAAGVMLLCLLCRHELILLPASLLAHFDKSVLGVLRVLNVCAQLVLALYALALLQRTAGLPWLRFIGRYSLQVFAYHVFIVYALMPFGWRFNVMGVGAEAAYHFLIVASLTLPAWLYRRLRERQRPPDVLSPSAQSG</sequence>
<organism evidence="2 3">
    <name type="scientific">Massilia niabensis</name>
    <dbReference type="NCBI Taxonomy" id="544910"/>
    <lineage>
        <taxon>Bacteria</taxon>
        <taxon>Pseudomonadati</taxon>
        <taxon>Pseudomonadota</taxon>
        <taxon>Betaproteobacteria</taxon>
        <taxon>Burkholderiales</taxon>
        <taxon>Oxalobacteraceae</taxon>
        <taxon>Telluria group</taxon>
        <taxon>Massilia</taxon>
    </lineage>
</organism>
<feature type="transmembrane region" description="Helical" evidence="1">
    <location>
        <begin position="327"/>
        <end position="344"/>
    </location>
</feature>
<name>A0ABW0L395_9BURK</name>
<dbReference type="PANTHER" id="PTHR38592:SF3">
    <property type="entry name" value="BLL4819 PROTEIN"/>
    <property type="match status" value="1"/>
</dbReference>
<feature type="transmembrane region" description="Helical" evidence="1">
    <location>
        <begin position="146"/>
        <end position="169"/>
    </location>
</feature>
<dbReference type="InterPro" id="IPR014550">
    <property type="entry name" value="UCP028704_OpgC"/>
</dbReference>
<dbReference type="Pfam" id="PF10129">
    <property type="entry name" value="OpgC_C"/>
    <property type="match status" value="1"/>
</dbReference>
<feature type="transmembrane region" description="Helical" evidence="1">
    <location>
        <begin position="189"/>
        <end position="212"/>
    </location>
</feature>
<accession>A0ABW0L395</accession>
<feature type="transmembrane region" description="Helical" evidence="1">
    <location>
        <begin position="293"/>
        <end position="315"/>
    </location>
</feature>
<feature type="transmembrane region" description="Helical" evidence="1">
    <location>
        <begin position="258"/>
        <end position="281"/>
    </location>
</feature>
<keyword evidence="1" id="KW-1133">Transmembrane helix</keyword>
<dbReference type="EMBL" id="JBHSMU010000009">
    <property type="protein sequence ID" value="MFC5460154.1"/>
    <property type="molecule type" value="Genomic_DNA"/>
</dbReference>
<keyword evidence="3" id="KW-1185">Reference proteome</keyword>
<comment type="caution">
    <text evidence="2">The sequence shown here is derived from an EMBL/GenBank/DDBJ whole genome shotgun (WGS) entry which is preliminary data.</text>
</comment>
<dbReference type="Proteomes" id="UP001596050">
    <property type="component" value="Unassembled WGS sequence"/>
</dbReference>
<keyword evidence="1" id="KW-0812">Transmembrane</keyword>
<feature type="transmembrane region" description="Helical" evidence="1">
    <location>
        <begin position="224"/>
        <end position="246"/>
    </location>
</feature>
<dbReference type="PANTHER" id="PTHR38592">
    <property type="entry name" value="BLL4819 PROTEIN"/>
    <property type="match status" value="1"/>
</dbReference>
<feature type="transmembrane region" description="Helical" evidence="1">
    <location>
        <begin position="83"/>
        <end position="102"/>
    </location>
</feature>